<gene>
    <name evidence="3" type="ORF">S03H2_50980</name>
</gene>
<dbReference type="CDD" id="cd12797">
    <property type="entry name" value="M23_peptidase"/>
    <property type="match status" value="1"/>
</dbReference>
<accession>X1HHL7</accession>
<dbReference type="SUPFAM" id="SSF51261">
    <property type="entry name" value="Duplicated hybrid motif"/>
    <property type="match status" value="1"/>
</dbReference>
<dbReference type="GO" id="GO:0004222">
    <property type="term" value="F:metalloendopeptidase activity"/>
    <property type="evidence" value="ECO:0007669"/>
    <property type="project" value="TreeGrafter"/>
</dbReference>
<dbReference type="Gene3D" id="2.70.70.10">
    <property type="entry name" value="Glucose Permease (Domain IIA)"/>
    <property type="match status" value="1"/>
</dbReference>
<dbReference type="Pfam" id="PF01551">
    <property type="entry name" value="Peptidase_M23"/>
    <property type="match status" value="1"/>
</dbReference>
<dbReference type="EMBL" id="BARU01032318">
    <property type="protein sequence ID" value="GAH69661.1"/>
    <property type="molecule type" value="Genomic_DNA"/>
</dbReference>
<sequence>LKGMSLASITERLDALYRSVKLEQLSYEDIRDSLKNDLSRLRVTPSILPVTGGKFSSPFGYRKHPITQKYSFHRGQDIKVRSGTPVYATANGKVIAARWDGNLGLYVKLDHGNGFHTLYGHLRRIGVDEGQRVKRGDPLGESGNSGSFTTSPHLHYEVRIYNQPQNPKNFF</sequence>
<reference evidence="3" key="1">
    <citation type="journal article" date="2014" name="Front. Microbiol.">
        <title>High frequency of phylogenetically diverse reductive dehalogenase-homologous genes in deep subseafloor sedimentary metagenomes.</title>
        <authorList>
            <person name="Kawai M."/>
            <person name="Futagami T."/>
            <person name="Toyoda A."/>
            <person name="Takaki Y."/>
            <person name="Nishi S."/>
            <person name="Hori S."/>
            <person name="Arai W."/>
            <person name="Tsubouchi T."/>
            <person name="Morono Y."/>
            <person name="Uchiyama I."/>
            <person name="Ito T."/>
            <person name="Fujiyama A."/>
            <person name="Inagaki F."/>
            <person name="Takami H."/>
        </authorList>
    </citation>
    <scope>NUCLEOTIDE SEQUENCE</scope>
    <source>
        <strain evidence="3">Expedition CK06-06</strain>
    </source>
</reference>
<organism evidence="3">
    <name type="scientific">marine sediment metagenome</name>
    <dbReference type="NCBI Taxonomy" id="412755"/>
    <lineage>
        <taxon>unclassified sequences</taxon>
        <taxon>metagenomes</taxon>
        <taxon>ecological metagenomes</taxon>
    </lineage>
</organism>
<dbReference type="PANTHER" id="PTHR21666:SF289">
    <property type="entry name" value="L-ALA--D-GLU ENDOPEPTIDASE"/>
    <property type="match status" value="1"/>
</dbReference>
<evidence type="ECO:0000259" key="2">
    <source>
        <dbReference type="Pfam" id="PF01551"/>
    </source>
</evidence>
<protein>
    <recommendedName>
        <fullName evidence="2">M23ase beta-sheet core domain-containing protein</fullName>
    </recommendedName>
</protein>
<keyword evidence="1" id="KW-0732">Signal</keyword>
<dbReference type="PANTHER" id="PTHR21666">
    <property type="entry name" value="PEPTIDASE-RELATED"/>
    <property type="match status" value="1"/>
</dbReference>
<dbReference type="InterPro" id="IPR050570">
    <property type="entry name" value="Cell_wall_metabolism_enzyme"/>
</dbReference>
<dbReference type="AlphaFoldDB" id="X1HHL7"/>
<dbReference type="InterPro" id="IPR016047">
    <property type="entry name" value="M23ase_b-sheet_dom"/>
</dbReference>
<evidence type="ECO:0000256" key="1">
    <source>
        <dbReference type="ARBA" id="ARBA00022729"/>
    </source>
</evidence>
<name>X1HHL7_9ZZZZ</name>
<feature type="non-terminal residue" evidence="3">
    <location>
        <position position="1"/>
    </location>
</feature>
<dbReference type="InterPro" id="IPR011055">
    <property type="entry name" value="Dup_hybrid_motif"/>
</dbReference>
<comment type="caution">
    <text evidence="3">The sequence shown here is derived from an EMBL/GenBank/DDBJ whole genome shotgun (WGS) entry which is preliminary data.</text>
</comment>
<evidence type="ECO:0000313" key="3">
    <source>
        <dbReference type="EMBL" id="GAH69661.1"/>
    </source>
</evidence>
<proteinExistence type="predicted"/>
<feature type="domain" description="M23ase beta-sheet core" evidence="2">
    <location>
        <begin position="72"/>
        <end position="167"/>
    </location>
</feature>